<organism evidence="3 4">
    <name type="scientific">Paramuricea clavata</name>
    <name type="common">Red gorgonian</name>
    <name type="synonym">Violescent sea-whip</name>
    <dbReference type="NCBI Taxonomy" id="317549"/>
    <lineage>
        <taxon>Eukaryota</taxon>
        <taxon>Metazoa</taxon>
        <taxon>Cnidaria</taxon>
        <taxon>Anthozoa</taxon>
        <taxon>Octocorallia</taxon>
        <taxon>Malacalcyonacea</taxon>
        <taxon>Plexauridae</taxon>
        <taxon>Paramuricea</taxon>
    </lineage>
</organism>
<feature type="compositionally biased region" description="Basic and acidic residues" evidence="2">
    <location>
        <begin position="161"/>
        <end position="350"/>
    </location>
</feature>
<dbReference type="PANTHER" id="PTHR47331:SF1">
    <property type="entry name" value="GAG-LIKE PROTEIN"/>
    <property type="match status" value="1"/>
</dbReference>
<dbReference type="EMBL" id="CACRXK020018873">
    <property type="protein sequence ID" value="CAB4033002.1"/>
    <property type="molecule type" value="Genomic_DNA"/>
</dbReference>
<evidence type="ECO:0000313" key="4">
    <source>
        <dbReference type="Proteomes" id="UP001152795"/>
    </source>
</evidence>
<feature type="non-terminal residue" evidence="3">
    <location>
        <position position="1013"/>
    </location>
</feature>
<keyword evidence="1" id="KW-0175">Coiled coil</keyword>
<feature type="region of interest" description="Disordered" evidence="2">
    <location>
        <begin position="1"/>
        <end position="22"/>
    </location>
</feature>
<sequence>MGSRRDNDGRLNMDAVRDEREDVSTQYTAEWLSNVQMPPKAHSVVQHIDEPRLPRVSRSAPALSVKSRQSNAGISRSKLQLQLRQLKEKQQLDREARHLELEMQRQELELERKRRFAEIAERKELQEMEAKLAHAELLEQFEVDSDDQISDDGNRELNMMSHDHEGNGPYEDTERRDAERRDAERRDTERRAAERQDAEQRETERRDAVRRDTERRDAESRNAERGDTERRDAERQDAEQRETERQDAGRRDAERRDTERRDTERRDAERQDAEQRETERRDMERRDVERQDAEQREAERRDTERRDAEQRETERRDAERRDAERRDAERRNAERGDAERQEAERRETESRELYRKDELFSHARYNAEQFRMSYGTYNNTFMNPQVPTTQMYQRGYTTDQHTQLVHPNFVPTMYQDAVQSSCPQYGNVYSHNRQFEHPTSDSQQMFEQQQQALRLMATTIGSTINKGFVMPKREYMSFDGNPLDYPSFTTNFKTNVEDVESDPNVRRTYLIQLCTGKAKEAISGSVMLPPEEGYKKAKSILHEMFGQAHIVAASHIDRVTKGSIIRENESEKLMQLARDMENCGMNLNKLGYQSDINSRHNISAIVLRLPKYLRSDWAKEANKLRDQRSEPDFAALTKFVVNKAKLANTEYGRLVNVKMDWERNKTKSYGKQQRNVSAYQVSNISSNEEQDGKRNITMKLKCIFCSKEGHSLGRCYMFQEKSYAERKKFVSEKGLCNLCLAKGHFASKCQKGRKCFIAGCGRRHHPLLHSTESNQSKREEDSTKVDKDKDQESPAKPKGLNAQNGHCGTADIAKRQVCLRVIPVKVSSRDNSREKITYAIRDEGSNTTLVKESLVNELGLEGQPLDFKLTTMNKVSQESGKSHFLYVQGLGQKDCLEIPNALSIKDLSVARSCIPTKGDISKWSHLNDVHIPELKNPEVTLLIGTDVPEAHWKMEERRGRKKEPYAIRTPLGWSVAGPMGTTSESEFSAFFVREEDEFLGRTVEKMFEMDFSE</sequence>
<evidence type="ECO:0000313" key="3">
    <source>
        <dbReference type="EMBL" id="CAB4033002.1"/>
    </source>
</evidence>
<gene>
    <name evidence="3" type="ORF">PACLA_8A070612</name>
</gene>
<comment type="caution">
    <text evidence="3">The sequence shown here is derived from an EMBL/GenBank/DDBJ whole genome shotgun (WGS) entry which is preliminary data.</text>
</comment>
<keyword evidence="4" id="KW-1185">Reference proteome</keyword>
<evidence type="ECO:0000256" key="2">
    <source>
        <dbReference type="SAM" id="MobiDB-lite"/>
    </source>
</evidence>
<reference evidence="3" key="1">
    <citation type="submission" date="2020-04" db="EMBL/GenBank/DDBJ databases">
        <authorList>
            <person name="Alioto T."/>
            <person name="Alioto T."/>
            <person name="Gomez Garrido J."/>
        </authorList>
    </citation>
    <scope>NUCLEOTIDE SEQUENCE</scope>
    <source>
        <strain evidence="3">A484AB</strain>
    </source>
</reference>
<name>A0A6S7L440_PARCT</name>
<dbReference type="OrthoDB" id="9885925at2759"/>
<feature type="compositionally biased region" description="Basic and acidic residues" evidence="2">
    <location>
        <begin position="775"/>
        <end position="795"/>
    </location>
</feature>
<feature type="compositionally biased region" description="Acidic residues" evidence="2">
    <location>
        <begin position="141"/>
        <end position="150"/>
    </location>
</feature>
<feature type="region of interest" description="Disordered" evidence="2">
    <location>
        <begin position="56"/>
        <end position="76"/>
    </location>
</feature>
<dbReference type="Pfam" id="PF03564">
    <property type="entry name" value="DUF1759"/>
    <property type="match status" value="1"/>
</dbReference>
<dbReference type="Proteomes" id="UP001152795">
    <property type="component" value="Unassembled WGS sequence"/>
</dbReference>
<evidence type="ECO:0000256" key="1">
    <source>
        <dbReference type="SAM" id="Coils"/>
    </source>
</evidence>
<proteinExistence type="predicted"/>
<feature type="region of interest" description="Disordered" evidence="2">
    <location>
        <begin position="767"/>
        <end position="806"/>
    </location>
</feature>
<feature type="coiled-coil region" evidence="1">
    <location>
        <begin position="89"/>
        <end position="123"/>
    </location>
</feature>
<feature type="region of interest" description="Disordered" evidence="2">
    <location>
        <begin position="141"/>
        <end position="350"/>
    </location>
</feature>
<dbReference type="AlphaFoldDB" id="A0A6S7L440"/>
<protein>
    <submittedName>
        <fullName evidence="3">Uncharacterized protein</fullName>
    </submittedName>
</protein>
<dbReference type="InterPro" id="IPR005312">
    <property type="entry name" value="DUF1759"/>
</dbReference>
<accession>A0A6S7L440</accession>
<dbReference type="PANTHER" id="PTHR47331">
    <property type="entry name" value="PHD-TYPE DOMAIN-CONTAINING PROTEIN"/>
    <property type="match status" value="1"/>
</dbReference>